<dbReference type="GO" id="GO:0005524">
    <property type="term" value="F:ATP binding"/>
    <property type="evidence" value="ECO:0007669"/>
    <property type="project" value="UniProtKB-UniRule"/>
</dbReference>
<keyword evidence="3 7" id="KW-0819">tRNA processing</keyword>
<dbReference type="GO" id="GO:0006400">
    <property type="term" value="P:tRNA modification"/>
    <property type="evidence" value="ECO:0007669"/>
    <property type="project" value="UniProtKB-UniRule"/>
</dbReference>
<comment type="caution">
    <text evidence="10">The sequence shown here is derived from an EMBL/GenBank/DDBJ whole genome shotgun (WGS) entry which is preliminary data.</text>
</comment>
<evidence type="ECO:0000256" key="7">
    <source>
        <dbReference type="HAMAP-Rule" id="MF_01161"/>
    </source>
</evidence>
<organism evidence="10 11">
    <name type="scientific">Candidatus Dechloromonas phosphorivorans</name>
    <dbReference type="NCBI Taxonomy" id="2899244"/>
    <lineage>
        <taxon>Bacteria</taxon>
        <taxon>Pseudomonadati</taxon>
        <taxon>Pseudomonadota</taxon>
        <taxon>Betaproteobacteria</taxon>
        <taxon>Rhodocyclales</taxon>
        <taxon>Azonexaceae</taxon>
        <taxon>Dechloromonas</taxon>
    </lineage>
</organism>
<dbReference type="InterPro" id="IPR012094">
    <property type="entry name" value="tRNA_Ile_lys_synt"/>
</dbReference>
<evidence type="ECO:0000256" key="5">
    <source>
        <dbReference type="ARBA" id="ARBA00022840"/>
    </source>
</evidence>
<dbReference type="CDD" id="cd01992">
    <property type="entry name" value="TilS_N"/>
    <property type="match status" value="1"/>
</dbReference>
<evidence type="ECO:0000256" key="2">
    <source>
        <dbReference type="ARBA" id="ARBA00022598"/>
    </source>
</evidence>
<dbReference type="InterPro" id="IPR011063">
    <property type="entry name" value="TilS/TtcA_N"/>
</dbReference>
<dbReference type="SUPFAM" id="SSF52402">
    <property type="entry name" value="Adenine nucleotide alpha hydrolases-like"/>
    <property type="match status" value="1"/>
</dbReference>
<dbReference type="InterPro" id="IPR014729">
    <property type="entry name" value="Rossmann-like_a/b/a_fold"/>
</dbReference>
<dbReference type="Proteomes" id="UP000808146">
    <property type="component" value="Unassembled WGS sequence"/>
</dbReference>
<keyword evidence="4 7" id="KW-0547">Nucleotide-binding</keyword>
<keyword evidence="5 7" id="KW-0067">ATP-binding</keyword>
<dbReference type="NCBIfam" id="TIGR02432">
    <property type="entry name" value="lysidine_TilS_N"/>
    <property type="match status" value="1"/>
</dbReference>
<comment type="function">
    <text evidence="7">Ligates lysine onto the cytidine present at position 34 of the AUA codon-specific tRNA(Ile) that contains the anticodon CAU, in an ATP-dependent manner. Cytidine is converted to lysidine, thus changing the amino acid specificity of the tRNA from methionine to isoleucine.</text>
</comment>
<dbReference type="GO" id="GO:0005737">
    <property type="term" value="C:cytoplasm"/>
    <property type="evidence" value="ECO:0007669"/>
    <property type="project" value="UniProtKB-SubCell"/>
</dbReference>
<gene>
    <name evidence="7 10" type="primary">tilS</name>
    <name evidence="10" type="ORF">IPN75_00160</name>
</gene>
<keyword evidence="2 7" id="KW-0436">Ligase</keyword>
<dbReference type="Gene3D" id="1.20.59.20">
    <property type="match status" value="1"/>
</dbReference>
<keyword evidence="1 7" id="KW-0963">Cytoplasm</keyword>
<comment type="subcellular location">
    <subcellularLocation>
        <location evidence="7">Cytoplasm</location>
    </subcellularLocation>
</comment>
<dbReference type="Gene3D" id="3.40.50.620">
    <property type="entry name" value="HUPs"/>
    <property type="match status" value="1"/>
</dbReference>
<dbReference type="InterPro" id="IPR012795">
    <property type="entry name" value="tRNA_Ile_lys_synt_N"/>
</dbReference>
<evidence type="ECO:0000256" key="4">
    <source>
        <dbReference type="ARBA" id="ARBA00022741"/>
    </source>
</evidence>
<evidence type="ECO:0000256" key="1">
    <source>
        <dbReference type="ARBA" id="ARBA00022490"/>
    </source>
</evidence>
<name>A0A9D7LMY3_9RHOO</name>
<evidence type="ECO:0000259" key="8">
    <source>
        <dbReference type="Pfam" id="PF01171"/>
    </source>
</evidence>
<comment type="domain">
    <text evidence="7">The N-terminal region contains the highly conserved SGGXDS motif, predicted to be a P-loop motif involved in ATP binding.</text>
</comment>
<evidence type="ECO:0000313" key="10">
    <source>
        <dbReference type="EMBL" id="MBK8888885.1"/>
    </source>
</evidence>
<dbReference type="SUPFAM" id="SSF82829">
    <property type="entry name" value="MesJ substrate recognition domain-like"/>
    <property type="match status" value="1"/>
</dbReference>
<feature type="binding site" evidence="7">
    <location>
        <begin position="4"/>
        <end position="9"/>
    </location>
    <ligand>
        <name>ATP</name>
        <dbReference type="ChEBI" id="CHEBI:30616"/>
    </ligand>
</feature>
<dbReference type="AlphaFoldDB" id="A0A9D7LMY3"/>
<evidence type="ECO:0000256" key="6">
    <source>
        <dbReference type="ARBA" id="ARBA00048539"/>
    </source>
</evidence>
<dbReference type="PANTHER" id="PTHR43033:SF1">
    <property type="entry name" value="TRNA(ILE)-LYSIDINE SYNTHASE-RELATED"/>
    <property type="match status" value="1"/>
</dbReference>
<reference evidence="10" key="1">
    <citation type="submission" date="2020-10" db="EMBL/GenBank/DDBJ databases">
        <title>Connecting structure to function with the recovery of over 1000 high-quality activated sludge metagenome-assembled genomes encoding full-length rRNA genes using long-read sequencing.</title>
        <authorList>
            <person name="Singleton C.M."/>
            <person name="Petriglieri F."/>
            <person name="Kristensen J.M."/>
            <person name="Kirkegaard R.H."/>
            <person name="Michaelsen T.Y."/>
            <person name="Andersen M.H."/>
            <person name="Karst S.M."/>
            <person name="Dueholm M.S."/>
            <person name="Nielsen P.H."/>
            <person name="Albertsen M."/>
        </authorList>
    </citation>
    <scope>NUCLEOTIDE SEQUENCE</scope>
    <source>
        <strain evidence="10">OdNE_18-Q3-R46-58_BAT3C.305</strain>
    </source>
</reference>
<evidence type="ECO:0000259" key="9">
    <source>
        <dbReference type="Pfam" id="PF09179"/>
    </source>
</evidence>
<evidence type="ECO:0000256" key="3">
    <source>
        <dbReference type="ARBA" id="ARBA00022694"/>
    </source>
</evidence>
<dbReference type="InterPro" id="IPR015262">
    <property type="entry name" value="tRNA_Ile_lys_synt_subst-bd"/>
</dbReference>
<dbReference type="EC" id="6.3.4.19" evidence="7"/>
<evidence type="ECO:0000313" key="11">
    <source>
        <dbReference type="Proteomes" id="UP000808146"/>
    </source>
</evidence>
<feature type="domain" description="tRNA(Ile)-lysidine synthase substrate-binding" evidence="9">
    <location>
        <begin position="220"/>
        <end position="286"/>
    </location>
</feature>
<dbReference type="Pfam" id="PF09179">
    <property type="entry name" value="TilS"/>
    <property type="match status" value="1"/>
</dbReference>
<dbReference type="GO" id="GO:0032267">
    <property type="term" value="F:tRNA(Ile)-lysidine synthase activity"/>
    <property type="evidence" value="ECO:0007669"/>
    <property type="project" value="UniProtKB-EC"/>
</dbReference>
<dbReference type="EMBL" id="JADKBR010000001">
    <property type="protein sequence ID" value="MBK8888885.1"/>
    <property type="molecule type" value="Genomic_DNA"/>
</dbReference>
<sequence>MGLSGGCDSVVLLHVLTVLGPREHLRAVHVHHGLSENADRWADFCTDYCRRLGVELLVERVDVERRSGLGLEAAARAVRYGVFSRSAGDVLLLGHHQGDQAETLLFNLLRGTGVAGAAAIPVDRLQGRMRILRPLLDVARREIEAYARDCQLVWIDDESNTDTLHARNFLRHDVLTALAGRFPAAEKKLAQAAGHFAEADILLGELARLDWTAAADGEALKLSSLREVPLPRLKNLLRYRLRQLGWQAPVAARLDEFARQLQTAGADRHPALDLAEGSMIAGRGRLRWVARK</sequence>
<dbReference type="Pfam" id="PF01171">
    <property type="entry name" value="ATP_bind_3"/>
    <property type="match status" value="1"/>
</dbReference>
<protein>
    <recommendedName>
        <fullName evidence="7">tRNA(Ile)-lysidine synthase</fullName>
        <ecNumber evidence="7">6.3.4.19</ecNumber>
    </recommendedName>
    <alternativeName>
        <fullName evidence="7">tRNA(Ile)-2-lysyl-cytidine synthase</fullName>
    </alternativeName>
    <alternativeName>
        <fullName evidence="7">tRNA(Ile)-lysidine synthetase</fullName>
    </alternativeName>
</protein>
<feature type="domain" description="tRNA(Ile)-lysidine/2-thiocytidine synthase N-terminal" evidence="8">
    <location>
        <begin position="2"/>
        <end position="172"/>
    </location>
</feature>
<comment type="similarity">
    <text evidence="7">Belongs to the tRNA(Ile)-lysidine synthase family.</text>
</comment>
<dbReference type="HAMAP" id="MF_01161">
    <property type="entry name" value="tRNA_Ile_lys_synt"/>
    <property type="match status" value="1"/>
</dbReference>
<accession>A0A9D7LMY3</accession>
<dbReference type="PANTHER" id="PTHR43033">
    <property type="entry name" value="TRNA(ILE)-LYSIDINE SYNTHASE-RELATED"/>
    <property type="match status" value="1"/>
</dbReference>
<proteinExistence type="inferred from homology"/>
<comment type="catalytic activity">
    <reaction evidence="6 7">
        <text>cytidine(34) in tRNA(Ile2) + L-lysine + ATP = lysidine(34) in tRNA(Ile2) + AMP + diphosphate + H(+)</text>
        <dbReference type="Rhea" id="RHEA:43744"/>
        <dbReference type="Rhea" id="RHEA-COMP:10625"/>
        <dbReference type="Rhea" id="RHEA-COMP:10670"/>
        <dbReference type="ChEBI" id="CHEBI:15378"/>
        <dbReference type="ChEBI" id="CHEBI:30616"/>
        <dbReference type="ChEBI" id="CHEBI:32551"/>
        <dbReference type="ChEBI" id="CHEBI:33019"/>
        <dbReference type="ChEBI" id="CHEBI:82748"/>
        <dbReference type="ChEBI" id="CHEBI:83665"/>
        <dbReference type="ChEBI" id="CHEBI:456215"/>
        <dbReference type="EC" id="6.3.4.19"/>
    </reaction>
</comment>